<dbReference type="KEGG" id="caz:CARG_00710"/>
<dbReference type="HOGENOM" id="CLU_219681_0_0_11"/>
<evidence type="ECO:0000313" key="1">
    <source>
        <dbReference type="EMBL" id="AGU14340.1"/>
    </source>
</evidence>
<dbReference type="Proteomes" id="UP000016943">
    <property type="component" value="Chromosome"/>
</dbReference>
<organism evidence="1 2">
    <name type="scientific">Corynebacterium argentoratense DSM 44202</name>
    <dbReference type="NCBI Taxonomy" id="1348662"/>
    <lineage>
        <taxon>Bacteria</taxon>
        <taxon>Bacillati</taxon>
        <taxon>Actinomycetota</taxon>
        <taxon>Actinomycetes</taxon>
        <taxon>Mycobacteriales</taxon>
        <taxon>Corynebacteriaceae</taxon>
        <taxon>Corynebacterium</taxon>
    </lineage>
</organism>
<sequence>MNPAQIFDNIIIAINAFLGQILHAGSSATSFVTNALGSI</sequence>
<protein>
    <submittedName>
        <fullName evidence="1">Uncharacterized protein</fullName>
    </submittedName>
</protein>
<evidence type="ECO:0000313" key="2">
    <source>
        <dbReference type="Proteomes" id="UP000016943"/>
    </source>
</evidence>
<proteinExistence type="predicted"/>
<dbReference type="EMBL" id="CP006365">
    <property type="protein sequence ID" value="AGU14340.1"/>
    <property type="molecule type" value="Genomic_DNA"/>
</dbReference>
<reference evidence="1 2" key="1">
    <citation type="journal article" date="2013" name="Genome Announc.">
        <title>Whole-Genome Sequence of the Clinical Strain Corynebacterium argentoratense DSM 44202, Isolated from a Human Throat Specimen.</title>
        <authorList>
            <person name="Bomholt C."/>
            <person name="Glaub A."/>
            <person name="Gravermann K."/>
            <person name="Albersmeier A."/>
            <person name="Brinkrolf K."/>
            <person name="Ruckert C."/>
            <person name="Tauch A."/>
        </authorList>
    </citation>
    <scope>NUCLEOTIDE SEQUENCE [LARGE SCALE GENOMIC DNA]</scope>
    <source>
        <strain evidence="1">DSM 44202</strain>
    </source>
</reference>
<keyword evidence="2" id="KW-1185">Reference proteome</keyword>
<dbReference type="AlphaFoldDB" id="U3GSD1"/>
<dbReference type="PATRIC" id="fig|1348662.3.peg.138"/>
<accession>U3GSD1</accession>
<gene>
    <name evidence="1" type="ORF">CARG_00710</name>
</gene>
<name>U3GSD1_9CORY</name>